<evidence type="ECO:0000256" key="2">
    <source>
        <dbReference type="ARBA" id="ARBA00023015"/>
    </source>
</evidence>
<dbReference type="PANTHER" id="PTHR30055">
    <property type="entry name" value="HTH-TYPE TRANSCRIPTIONAL REGULATOR RUTR"/>
    <property type="match status" value="1"/>
</dbReference>
<proteinExistence type="predicted"/>
<dbReference type="SUPFAM" id="SSF46689">
    <property type="entry name" value="Homeodomain-like"/>
    <property type="match status" value="1"/>
</dbReference>
<dbReference type="GO" id="GO:0000976">
    <property type="term" value="F:transcription cis-regulatory region binding"/>
    <property type="evidence" value="ECO:0007669"/>
    <property type="project" value="TreeGrafter"/>
</dbReference>
<keyword evidence="4" id="KW-0804">Transcription</keyword>
<evidence type="ECO:0000313" key="8">
    <source>
        <dbReference type="Proteomes" id="UP000283003"/>
    </source>
</evidence>
<evidence type="ECO:0000313" key="7">
    <source>
        <dbReference type="EMBL" id="RVQ69510.1"/>
    </source>
</evidence>
<keyword evidence="8" id="KW-1185">Reference proteome</keyword>
<evidence type="ECO:0000256" key="1">
    <source>
        <dbReference type="ARBA" id="ARBA00022491"/>
    </source>
</evidence>
<keyword evidence="3 5" id="KW-0238">DNA-binding</keyword>
<keyword evidence="2" id="KW-0805">Transcription regulation</keyword>
<dbReference type="Pfam" id="PF13977">
    <property type="entry name" value="TetR_C_6"/>
    <property type="match status" value="1"/>
</dbReference>
<organism evidence="7 8">
    <name type="scientific">Croceicoccus ponticola</name>
    <dbReference type="NCBI Taxonomy" id="2217664"/>
    <lineage>
        <taxon>Bacteria</taxon>
        <taxon>Pseudomonadati</taxon>
        <taxon>Pseudomonadota</taxon>
        <taxon>Alphaproteobacteria</taxon>
        <taxon>Sphingomonadales</taxon>
        <taxon>Erythrobacteraceae</taxon>
        <taxon>Croceicoccus</taxon>
    </lineage>
</organism>
<dbReference type="OrthoDB" id="9809265at2"/>
<dbReference type="AlphaFoldDB" id="A0A437H1L2"/>
<dbReference type="InterPro" id="IPR039538">
    <property type="entry name" value="BetI_C"/>
</dbReference>
<gene>
    <name evidence="7" type="ORF">EKN06_04900</name>
</gene>
<feature type="DNA-binding region" description="H-T-H motif" evidence="5">
    <location>
        <begin position="31"/>
        <end position="50"/>
    </location>
</feature>
<dbReference type="GO" id="GO:0003700">
    <property type="term" value="F:DNA-binding transcription factor activity"/>
    <property type="evidence" value="ECO:0007669"/>
    <property type="project" value="TreeGrafter"/>
</dbReference>
<dbReference type="InterPro" id="IPR050109">
    <property type="entry name" value="HTH-type_TetR-like_transc_reg"/>
</dbReference>
<protein>
    <submittedName>
        <fullName evidence="7">TetR family transcriptional regulator</fullName>
    </submittedName>
</protein>
<dbReference type="InterPro" id="IPR009057">
    <property type="entry name" value="Homeodomain-like_sf"/>
</dbReference>
<name>A0A437H1L2_9SPHN</name>
<dbReference type="Gene3D" id="1.10.357.10">
    <property type="entry name" value="Tetracycline Repressor, domain 2"/>
    <property type="match status" value="1"/>
</dbReference>
<dbReference type="Pfam" id="PF00440">
    <property type="entry name" value="TetR_N"/>
    <property type="match status" value="1"/>
</dbReference>
<dbReference type="SUPFAM" id="SSF48498">
    <property type="entry name" value="Tetracyclin repressor-like, C-terminal domain"/>
    <property type="match status" value="1"/>
</dbReference>
<sequence length="195" mass="21906">MPIVVDKERRRAEVEAVAFDLVAERGIEAVTTREVAAACDCSTSIVSHYFANKNELLFNVYQLANRRARERLMAAVVAQAPLFDCFAEILPTSADARRNWQVWIAFWARAHLSPEYLEERRRAAEESLALYRDIIAPRYAVPVDADLLTFRARCLIAAVAGIALEAVFAPDDWTVPRMREVLEAQFLAIGLPEAA</sequence>
<accession>A0A437H1L2</accession>
<evidence type="ECO:0000256" key="4">
    <source>
        <dbReference type="ARBA" id="ARBA00023163"/>
    </source>
</evidence>
<evidence type="ECO:0000256" key="5">
    <source>
        <dbReference type="PROSITE-ProRule" id="PRU00335"/>
    </source>
</evidence>
<feature type="domain" description="HTH tetR-type" evidence="6">
    <location>
        <begin position="8"/>
        <end position="68"/>
    </location>
</feature>
<evidence type="ECO:0000256" key="3">
    <source>
        <dbReference type="ARBA" id="ARBA00023125"/>
    </source>
</evidence>
<dbReference type="InterPro" id="IPR036271">
    <property type="entry name" value="Tet_transcr_reg_TetR-rel_C_sf"/>
</dbReference>
<evidence type="ECO:0000259" key="6">
    <source>
        <dbReference type="PROSITE" id="PS50977"/>
    </source>
</evidence>
<dbReference type="EMBL" id="RXOL01000001">
    <property type="protein sequence ID" value="RVQ69510.1"/>
    <property type="molecule type" value="Genomic_DNA"/>
</dbReference>
<dbReference type="PANTHER" id="PTHR30055:SF226">
    <property type="entry name" value="HTH-TYPE TRANSCRIPTIONAL REGULATOR PKSA"/>
    <property type="match status" value="1"/>
</dbReference>
<comment type="caution">
    <text evidence="7">The sequence shown here is derived from an EMBL/GenBank/DDBJ whole genome shotgun (WGS) entry which is preliminary data.</text>
</comment>
<dbReference type="RefSeq" id="WP_127611699.1">
    <property type="nucleotide sequence ID" value="NZ_RXOL01000001.1"/>
</dbReference>
<dbReference type="PROSITE" id="PS50977">
    <property type="entry name" value="HTH_TETR_2"/>
    <property type="match status" value="1"/>
</dbReference>
<keyword evidence="1" id="KW-0678">Repressor</keyword>
<dbReference type="InterPro" id="IPR001647">
    <property type="entry name" value="HTH_TetR"/>
</dbReference>
<reference evidence="7 8" key="1">
    <citation type="submission" date="2018-12" db="EMBL/GenBank/DDBJ databases">
        <title>Croceicoccus ponticola sp. nov., a lipolytic bacterium isolated from seawater.</title>
        <authorList>
            <person name="Yoon J.-H."/>
        </authorList>
    </citation>
    <scope>NUCLEOTIDE SEQUENCE [LARGE SCALE GENOMIC DNA]</scope>
    <source>
        <strain evidence="7 8">GM-16</strain>
    </source>
</reference>
<dbReference type="Proteomes" id="UP000283003">
    <property type="component" value="Unassembled WGS sequence"/>
</dbReference>